<dbReference type="Proteomes" id="UP000308121">
    <property type="component" value="Unassembled WGS sequence"/>
</dbReference>
<dbReference type="RefSeq" id="WP_154728501.1">
    <property type="nucleotide sequence ID" value="NZ_SZYE01000019.1"/>
</dbReference>
<sequence length="303" mass="32228">MTGPLGLEARGLTVRYGRKTALDAVDLHIPAGSITGLLGRNGSGKTTLASVAAAFRRPSSGRLLVGGEDPWENADLLPRVLLVRESGDVLDTESLRTNLQFTEECRPGFSREVAERLMDTFGLDPGAKPQKLSRGQRSAFGIVQGIASRADLTILDEVHLGLDAPSRYAFYDALLADYVEHPRTIVLSSHLIGEVERLLEHVVVLDRGRVLLAQEADALTARGIAVTGPAREVERFVVGRTVLGRQQLGGTAQATVLATLSDGEAADARAAGLEIGPVPLQDLFVHLTEDGAADAAAEMGRAR</sequence>
<dbReference type="CDD" id="cd03230">
    <property type="entry name" value="ABC_DR_subfamily_A"/>
    <property type="match status" value="1"/>
</dbReference>
<dbReference type="SMART" id="SM00382">
    <property type="entry name" value="AAA"/>
    <property type="match status" value="1"/>
</dbReference>
<accession>A0A7Z8NQV2</accession>
<dbReference type="PROSITE" id="PS50893">
    <property type="entry name" value="ABC_TRANSPORTER_2"/>
    <property type="match status" value="1"/>
</dbReference>
<reference evidence="4 5" key="1">
    <citation type="submission" date="2019-05" db="EMBL/GenBank/DDBJ databases">
        <title>Genome sequence of Cellulomonas hominis strain CS1.</title>
        <authorList>
            <person name="Belmont J."/>
            <person name="Maclea K.S."/>
        </authorList>
    </citation>
    <scope>NUCLEOTIDE SEQUENCE [LARGE SCALE GENOMIC DNA]</scope>
    <source>
        <strain evidence="4 5">CS1</strain>
    </source>
</reference>
<keyword evidence="2 4" id="KW-0067">ATP-binding</keyword>
<evidence type="ECO:0000259" key="3">
    <source>
        <dbReference type="PROSITE" id="PS50893"/>
    </source>
</evidence>
<comment type="caution">
    <text evidence="4">The sequence shown here is derived from an EMBL/GenBank/DDBJ whole genome shotgun (WGS) entry which is preliminary data.</text>
</comment>
<evidence type="ECO:0000313" key="4">
    <source>
        <dbReference type="EMBL" id="TKR26655.1"/>
    </source>
</evidence>
<dbReference type="SUPFAM" id="SSF52540">
    <property type="entry name" value="P-loop containing nucleoside triphosphate hydrolases"/>
    <property type="match status" value="1"/>
</dbReference>
<dbReference type="InterPro" id="IPR027417">
    <property type="entry name" value="P-loop_NTPase"/>
</dbReference>
<organism evidence="4 5">
    <name type="scientific">Cellulomonas hominis</name>
    <dbReference type="NCBI Taxonomy" id="156981"/>
    <lineage>
        <taxon>Bacteria</taxon>
        <taxon>Bacillati</taxon>
        <taxon>Actinomycetota</taxon>
        <taxon>Actinomycetes</taxon>
        <taxon>Micrococcales</taxon>
        <taxon>Cellulomonadaceae</taxon>
        <taxon>Cellulomonas</taxon>
    </lineage>
</organism>
<dbReference type="Pfam" id="PF00005">
    <property type="entry name" value="ABC_tran"/>
    <property type="match status" value="1"/>
</dbReference>
<protein>
    <submittedName>
        <fullName evidence="4">ABC transporter ATP-binding protein</fullName>
    </submittedName>
</protein>
<dbReference type="AlphaFoldDB" id="A0A7Z8NQV2"/>
<dbReference type="InterPro" id="IPR003593">
    <property type="entry name" value="AAA+_ATPase"/>
</dbReference>
<dbReference type="GO" id="GO:0016887">
    <property type="term" value="F:ATP hydrolysis activity"/>
    <property type="evidence" value="ECO:0007669"/>
    <property type="project" value="InterPro"/>
</dbReference>
<gene>
    <name evidence="4" type="ORF">FA014_04445</name>
</gene>
<feature type="domain" description="ABC transporter" evidence="3">
    <location>
        <begin position="7"/>
        <end position="232"/>
    </location>
</feature>
<dbReference type="Gene3D" id="3.40.50.300">
    <property type="entry name" value="P-loop containing nucleotide triphosphate hydrolases"/>
    <property type="match status" value="1"/>
</dbReference>
<dbReference type="PANTHER" id="PTHR43158:SF5">
    <property type="entry name" value="ABC TRANSPORTER, ATP-BINDING PROTEIN"/>
    <property type="match status" value="1"/>
</dbReference>
<dbReference type="GO" id="GO:0005524">
    <property type="term" value="F:ATP binding"/>
    <property type="evidence" value="ECO:0007669"/>
    <property type="project" value="UniProtKB-KW"/>
</dbReference>
<keyword evidence="1" id="KW-0547">Nucleotide-binding</keyword>
<proteinExistence type="predicted"/>
<dbReference type="OrthoDB" id="9804819at2"/>
<dbReference type="InterPro" id="IPR003439">
    <property type="entry name" value="ABC_transporter-like_ATP-bd"/>
</dbReference>
<evidence type="ECO:0000256" key="1">
    <source>
        <dbReference type="ARBA" id="ARBA00022741"/>
    </source>
</evidence>
<name>A0A7Z8NQV2_9CELL</name>
<dbReference type="EMBL" id="SZYE01000019">
    <property type="protein sequence ID" value="TKR26655.1"/>
    <property type="molecule type" value="Genomic_DNA"/>
</dbReference>
<dbReference type="PANTHER" id="PTHR43158">
    <property type="entry name" value="SKFA PEPTIDE EXPORT ATP-BINDING PROTEIN SKFE"/>
    <property type="match status" value="1"/>
</dbReference>
<evidence type="ECO:0000256" key="2">
    <source>
        <dbReference type="ARBA" id="ARBA00022840"/>
    </source>
</evidence>
<evidence type="ECO:0000313" key="5">
    <source>
        <dbReference type="Proteomes" id="UP000308121"/>
    </source>
</evidence>